<protein>
    <recommendedName>
        <fullName evidence="3">Sortilin N-terminal domain-containing protein</fullName>
    </recommendedName>
</protein>
<evidence type="ECO:0000256" key="2">
    <source>
        <dbReference type="SAM" id="SignalP"/>
    </source>
</evidence>
<dbReference type="NCBIfam" id="TIGR04183">
    <property type="entry name" value="Por_Secre_tail"/>
    <property type="match status" value="1"/>
</dbReference>
<evidence type="ECO:0000313" key="4">
    <source>
        <dbReference type="EMBL" id="BFO74109.1"/>
    </source>
</evidence>
<organism evidence="4">
    <name type="scientific">Prevotella sp. GTC17254</name>
    <dbReference type="NCBI Taxonomy" id="3236794"/>
    <lineage>
        <taxon>Bacteria</taxon>
        <taxon>Pseudomonadati</taxon>
        <taxon>Bacteroidota</taxon>
        <taxon>Bacteroidia</taxon>
        <taxon>Bacteroidales</taxon>
        <taxon>Prevotellaceae</taxon>
        <taxon>Prevotella</taxon>
    </lineage>
</organism>
<accession>A0AB33IWZ0</accession>
<dbReference type="InterPro" id="IPR015943">
    <property type="entry name" value="WD40/YVTN_repeat-like_dom_sf"/>
</dbReference>
<gene>
    <name evidence="4" type="ORF">GTC17254_17060</name>
</gene>
<dbReference type="PANTHER" id="PTHR12106">
    <property type="entry name" value="SORTILIN RELATED"/>
    <property type="match status" value="1"/>
</dbReference>
<evidence type="ECO:0000256" key="1">
    <source>
        <dbReference type="ARBA" id="ARBA00022737"/>
    </source>
</evidence>
<dbReference type="Gene3D" id="2.60.40.10">
    <property type="entry name" value="Immunoglobulins"/>
    <property type="match status" value="1"/>
</dbReference>
<dbReference type="InterPro" id="IPR035986">
    <property type="entry name" value="PKD_dom_sf"/>
</dbReference>
<dbReference type="Gene3D" id="2.130.10.10">
    <property type="entry name" value="YVTN repeat-like/Quinoprotein amine dehydrogenase"/>
    <property type="match status" value="3"/>
</dbReference>
<dbReference type="AlphaFoldDB" id="A0AB33IWZ0"/>
<dbReference type="SUPFAM" id="SSF110296">
    <property type="entry name" value="Oligoxyloglucan reducing end-specific cellobiohydrolase"/>
    <property type="match status" value="3"/>
</dbReference>
<dbReference type="SUPFAM" id="SSF49299">
    <property type="entry name" value="PKD domain"/>
    <property type="match status" value="1"/>
</dbReference>
<dbReference type="EMBL" id="AP035786">
    <property type="protein sequence ID" value="BFO74109.1"/>
    <property type="molecule type" value="Genomic_DNA"/>
</dbReference>
<name>A0AB33IWZ0_9BACT</name>
<feature type="domain" description="Sortilin N-terminal" evidence="3">
    <location>
        <begin position="187"/>
        <end position="295"/>
    </location>
</feature>
<feature type="signal peptide" evidence="2">
    <location>
        <begin position="1"/>
        <end position="26"/>
    </location>
</feature>
<sequence length="1015" mass="114514">MIYSINAVKKICVCVVALFIGGQVMAQDESSTQYHPYTPVGIPNGAPKWMKQLTDVESVNYYAMLDSFEVFKHNHPEMRRKTPMTKAVINYFKRWQKTYRSYVNKDGKIMMPAFSDFRKYVEDMNALSRKKPMTRAVGGSKWEVLAPLMTYHPETKKPYNGQANIQRFDVYKQNPDILYAGAETGMIFKTTDKGLNWTSCTPDFFFGGDIKTVEISYSNPNKVLIGAGSFLWLTTDGGKNWKDITPKQLRNVNAMIRDAVFHPTDDKRMIVGNDKGLYQSVDDGETWTQLLSGMCFDIKYKHGDSNVLYTLIRQGTHVAFMVSKNDGQSFQNQTPAGYQLASGRIGLSSAPTGREYIYILACRFDNYSEAFQAPYYFGTPILFKSTDGGQHWEQNDNLKDGMAPYEIARAQGYYDMMISASSKNPEQVLFGMIDFYRSDDGGKTIMHKGGYSGEFNIHFDMQDIHIVGDDAWVSSDGGLVYSSDFFTSHYDARINGIYASEFLGFDQGWNEDVIVGGRYHNGDMAQMDKYNGAAIHLGGGEQYTGYVLLSDPHRVAFSDANPKNVILPDDWHQPFESFPDFLRYPYESTLYGMGMEFDPRYAKSFLIFQGQGEERHILWKTVDDGQSFVELHKFNSRINSHVISRSNPDKIVVSTLDNLYQSLDGGKTFQPFATIPDAVRNSMQLITAIHPRNENEIWISALDNPACIYRTLNNGKTWELMDKGLEISPSSGLYNAPGEKVAIHRFFLTGNEKDAVYAIGYVMRPAGKPYTYISRGRVFYRDNTTDGWQDYSEGLPQVINLARMLPFYKKGKIRIATNNGVWQRDLKDPEFKPIAQPLILNAGTPDNKGSVDMYFDSYSIVNQEKATWEWKFSPEPLSVSSTTVRNPVVRIAANQSYDVTLTVTTPGGTDTKTIKKMIVGTKDVPTSIAGQEVLERDIILSSNVCTKGDVMTLQPQHIDGDCRWQLFNAKGNLVDTQTIPATGTTQIATDRLASGIYFYLITGKSFKKTGKLLIK</sequence>
<dbReference type="Pfam" id="PF15902">
    <property type="entry name" value="Sortilin-Vps10"/>
    <property type="match status" value="1"/>
</dbReference>
<feature type="chain" id="PRO_5044250683" description="Sortilin N-terminal domain-containing protein" evidence="2">
    <location>
        <begin position="27"/>
        <end position="1015"/>
    </location>
</feature>
<evidence type="ECO:0000259" key="3">
    <source>
        <dbReference type="Pfam" id="PF15902"/>
    </source>
</evidence>
<dbReference type="InterPro" id="IPR031778">
    <property type="entry name" value="Sortilin_N"/>
</dbReference>
<keyword evidence="1" id="KW-0677">Repeat</keyword>
<reference evidence="4" key="1">
    <citation type="submission" date="2024-07" db="EMBL/GenBank/DDBJ databases">
        <title>Complete genome sequence of Prevotella sp. YM-2024 GTC17254.</title>
        <authorList>
            <person name="Hayashi M."/>
            <person name="Muto Y."/>
            <person name="Tanaka K."/>
            <person name="Niwa H."/>
        </authorList>
    </citation>
    <scope>NUCLEOTIDE SEQUENCE</scope>
    <source>
        <strain evidence="4">GTC17254</strain>
    </source>
</reference>
<dbReference type="InterPro" id="IPR013783">
    <property type="entry name" value="Ig-like_fold"/>
</dbReference>
<dbReference type="PANTHER" id="PTHR12106:SF27">
    <property type="entry name" value="SORTILIN-RELATED RECEPTOR"/>
    <property type="match status" value="1"/>
</dbReference>
<dbReference type="InterPro" id="IPR050310">
    <property type="entry name" value="VPS10-sortilin"/>
</dbReference>
<keyword evidence="2" id="KW-0732">Signal</keyword>
<dbReference type="InterPro" id="IPR026444">
    <property type="entry name" value="Secre_tail"/>
</dbReference>
<proteinExistence type="predicted"/>